<dbReference type="AlphaFoldDB" id="A0A498HE23"/>
<gene>
    <name evidence="1" type="ORF">DVH24_027704</name>
</gene>
<organism evidence="1 2">
    <name type="scientific">Malus domestica</name>
    <name type="common">Apple</name>
    <name type="synonym">Pyrus malus</name>
    <dbReference type="NCBI Taxonomy" id="3750"/>
    <lineage>
        <taxon>Eukaryota</taxon>
        <taxon>Viridiplantae</taxon>
        <taxon>Streptophyta</taxon>
        <taxon>Embryophyta</taxon>
        <taxon>Tracheophyta</taxon>
        <taxon>Spermatophyta</taxon>
        <taxon>Magnoliopsida</taxon>
        <taxon>eudicotyledons</taxon>
        <taxon>Gunneridae</taxon>
        <taxon>Pentapetalae</taxon>
        <taxon>rosids</taxon>
        <taxon>fabids</taxon>
        <taxon>Rosales</taxon>
        <taxon>Rosaceae</taxon>
        <taxon>Amygdaloideae</taxon>
        <taxon>Maleae</taxon>
        <taxon>Malus</taxon>
    </lineage>
</organism>
<sequence>MYLFSALHFFDFIKDKSEAESAIENSSLLAAWPFTSIGGGDDGGSSKKRCWMRRRWWAHGWRFDSEMEDLNYVEV</sequence>
<reference evidence="1 2" key="1">
    <citation type="submission" date="2018-10" db="EMBL/GenBank/DDBJ databases">
        <title>A high-quality apple genome assembly.</title>
        <authorList>
            <person name="Hu J."/>
        </authorList>
    </citation>
    <scope>NUCLEOTIDE SEQUENCE [LARGE SCALE GENOMIC DNA]</scope>
    <source>
        <strain evidence="2">cv. HFTH1</strain>
        <tissue evidence="1">Young leaf</tissue>
    </source>
</reference>
<accession>A0A498HE23</accession>
<name>A0A498HE23_MALDO</name>
<evidence type="ECO:0000313" key="2">
    <source>
        <dbReference type="Proteomes" id="UP000290289"/>
    </source>
</evidence>
<dbReference type="EMBL" id="RDQH01000343">
    <property type="protein sequence ID" value="RXH67557.1"/>
    <property type="molecule type" value="Genomic_DNA"/>
</dbReference>
<evidence type="ECO:0000313" key="1">
    <source>
        <dbReference type="EMBL" id="RXH67557.1"/>
    </source>
</evidence>
<keyword evidence="2" id="KW-1185">Reference proteome</keyword>
<dbReference type="Proteomes" id="UP000290289">
    <property type="component" value="Chromosome 17"/>
</dbReference>
<proteinExistence type="predicted"/>
<comment type="caution">
    <text evidence="1">The sequence shown here is derived from an EMBL/GenBank/DDBJ whole genome shotgun (WGS) entry which is preliminary data.</text>
</comment>
<protein>
    <submittedName>
        <fullName evidence="1">Uncharacterized protein</fullName>
    </submittedName>
</protein>